<reference evidence="2 3" key="1">
    <citation type="submission" date="2016-10" db="EMBL/GenBank/DDBJ databases">
        <authorList>
            <person name="de Groot N.N."/>
        </authorList>
    </citation>
    <scope>NUCLEOTIDE SEQUENCE [LARGE SCALE GENOMIC DNA]</scope>
    <source>
        <strain evidence="2 3">ASO4-2</strain>
    </source>
</reference>
<dbReference type="Pfam" id="PF00535">
    <property type="entry name" value="Glycos_transf_2"/>
    <property type="match status" value="1"/>
</dbReference>
<dbReference type="CDD" id="cd00761">
    <property type="entry name" value="Glyco_tranf_GTA_type"/>
    <property type="match status" value="1"/>
</dbReference>
<protein>
    <submittedName>
        <fullName evidence="2">Glycosyltransferase, GT2 family</fullName>
    </submittedName>
</protein>
<dbReference type="PANTHER" id="PTHR43685:SF2">
    <property type="entry name" value="GLYCOSYLTRANSFERASE 2-LIKE DOMAIN-CONTAINING PROTEIN"/>
    <property type="match status" value="1"/>
</dbReference>
<dbReference type="OrthoDB" id="5291101at2"/>
<keyword evidence="2" id="KW-0808">Transferase</keyword>
<dbReference type="InterPro" id="IPR001173">
    <property type="entry name" value="Glyco_trans_2-like"/>
</dbReference>
<dbReference type="EMBL" id="FMXO01000019">
    <property type="protein sequence ID" value="SDB58239.1"/>
    <property type="molecule type" value="Genomic_DNA"/>
</dbReference>
<keyword evidence="3" id="KW-1185">Reference proteome</keyword>
<name>A0A1G6ELD0_9BACT</name>
<dbReference type="InterPro" id="IPR050834">
    <property type="entry name" value="Glycosyltransf_2"/>
</dbReference>
<proteinExistence type="predicted"/>
<evidence type="ECO:0000313" key="2">
    <source>
        <dbReference type="EMBL" id="SDB58239.1"/>
    </source>
</evidence>
<feature type="domain" description="Glycosyltransferase 2-like" evidence="1">
    <location>
        <begin position="12"/>
        <end position="122"/>
    </location>
</feature>
<gene>
    <name evidence="2" type="ORF">SAMN05660653_02944</name>
</gene>
<sequence>MKNINVSNKFISIIIPTYNYSFCILDTIHSVLQQSYKEFELIVVDDGSKDDTRAIVSNIKDSRIRYIYQKNQGANVARNRGFHESSGGYLIFLDSDDVLEKNYLEELLKVAMRNSDANIYGPSKKGYFTDLGFNVLSELGPCPNPDLLESWIKHDWWIFTSCVFWKRENLVKVGGWDEALHANQDGDIAMRALIEGIAFIYAENAPPVLITSHKNKKPSISDTKSQKTLNSRYAVFLKLEIILKQKGMLNAKYQNALGVGYYVLAQSALADSPEFSEICYRRFREMCGLKKPPGSYLNWIGILMLGIRNKTRLSNYIGRIF</sequence>
<evidence type="ECO:0000313" key="3">
    <source>
        <dbReference type="Proteomes" id="UP000198771"/>
    </source>
</evidence>
<dbReference type="SUPFAM" id="SSF53448">
    <property type="entry name" value="Nucleotide-diphospho-sugar transferases"/>
    <property type="match status" value="1"/>
</dbReference>
<dbReference type="InterPro" id="IPR029044">
    <property type="entry name" value="Nucleotide-diphossugar_trans"/>
</dbReference>
<accession>A0A1G6ELD0</accession>
<dbReference type="AlphaFoldDB" id="A0A1G6ELD0"/>
<dbReference type="GO" id="GO:0016740">
    <property type="term" value="F:transferase activity"/>
    <property type="evidence" value="ECO:0007669"/>
    <property type="project" value="UniProtKB-KW"/>
</dbReference>
<dbReference type="Proteomes" id="UP000198771">
    <property type="component" value="Unassembled WGS sequence"/>
</dbReference>
<dbReference type="PANTHER" id="PTHR43685">
    <property type="entry name" value="GLYCOSYLTRANSFERASE"/>
    <property type="match status" value="1"/>
</dbReference>
<evidence type="ECO:0000259" key="1">
    <source>
        <dbReference type="Pfam" id="PF00535"/>
    </source>
</evidence>
<organism evidence="2 3">
    <name type="scientific">Desulfonatronum thiosulfatophilum</name>
    <dbReference type="NCBI Taxonomy" id="617002"/>
    <lineage>
        <taxon>Bacteria</taxon>
        <taxon>Pseudomonadati</taxon>
        <taxon>Thermodesulfobacteriota</taxon>
        <taxon>Desulfovibrionia</taxon>
        <taxon>Desulfovibrionales</taxon>
        <taxon>Desulfonatronaceae</taxon>
        <taxon>Desulfonatronum</taxon>
    </lineage>
</organism>
<dbReference type="STRING" id="617002.SAMN05660653_02944"/>
<dbReference type="RefSeq" id="WP_092123410.1">
    <property type="nucleotide sequence ID" value="NZ_FMXO01000019.1"/>
</dbReference>
<dbReference type="Gene3D" id="3.90.550.10">
    <property type="entry name" value="Spore Coat Polysaccharide Biosynthesis Protein SpsA, Chain A"/>
    <property type="match status" value="1"/>
</dbReference>